<reference evidence="1 2" key="1">
    <citation type="submission" date="2019-10" db="EMBL/GenBank/DDBJ databases">
        <title>The completed genome of Lactobacillus harbinensis M1.</title>
        <authorList>
            <person name="Zheng Y."/>
        </authorList>
    </citation>
    <scope>NUCLEOTIDE SEQUENCE [LARGE SCALE GENOMIC DNA]</scope>
    <source>
        <strain evidence="1 2">M1</strain>
    </source>
</reference>
<organism evidence="1 2">
    <name type="scientific">Schleiferilactobacillus harbinensis</name>
    <dbReference type="NCBI Taxonomy" id="304207"/>
    <lineage>
        <taxon>Bacteria</taxon>
        <taxon>Bacillati</taxon>
        <taxon>Bacillota</taxon>
        <taxon>Bacilli</taxon>
        <taxon>Lactobacillales</taxon>
        <taxon>Lactobacillaceae</taxon>
        <taxon>Schleiferilactobacillus</taxon>
    </lineage>
</organism>
<accession>A0A5P8M781</accession>
<evidence type="ECO:0000313" key="1">
    <source>
        <dbReference type="EMBL" id="QFR24075.1"/>
    </source>
</evidence>
<proteinExistence type="predicted"/>
<dbReference type="KEGG" id="lhb:D1010_12160"/>
<dbReference type="EMBL" id="CP045143">
    <property type="protein sequence ID" value="QFR24075.1"/>
    <property type="molecule type" value="Genomic_DNA"/>
</dbReference>
<protein>
    <submittedName>
        <fullName evidence="1">XkdX family protein</fullName>
    </submittedName>
</protein>
<dbReference type="Pfam" id="PF09693">
    <property type="entry name" value="Phage_XkdX"/>
    <property type="match status" value="1"/>
</dbReference>
<name>A0A5P8M781_9LACO</name>
<sequence length="53" mass="5800">MTNYWKSLVQMAFGWGTLPKDLIKSLYVANGLITAADYKDITGEDYAAATPGK</sequence>
<dbReference type="AlphaFoldDB" id="A0A5P8M781"/>
<gene>
    <name evidence="1" type="ORF">D1010_12160</name>
</gene>
<dbReference type="Proteomes" id="UP000326779">
    <property type="component" value="Chromosome"/>
</dbReference>
<evidence type="ECO:0000313" key="2">
    <source>
        <dbReference type="Proteomes" id="UP000326779"/>
    </source>
</evidence>
<dbReference type="RefSeq" id="WP_152261084.1">
    <property type="nucleotide sequence ID" value="NZ_CP045143.1"/>
</dbReference>
<dbReference type="InterPro" id="IPR010022">
    <property type="entry name" value="XkdX"/>
</dbReference>